<reference evidence="2" key="1">
    <citation type="submission" date="2016-10" db="EMBL/GenBank/DDBJ databases">
        <authorList>
            <person name="Varghese N."/>
        </authorList>
    </citation>
    <scope>NUCLEOTIDE SEQUENCE [LARGE SCALE GENOMIC DNA]</scope>
    <source>
        <strain evidence="2">DSM 17980</strain>
    </source>
</reference>
<dbReference type="OrthoDB" id="2374282at2"/>
<accession>A0A1I7KXG7</accession>
<keyword evidence="2" id="KW-1185">Reference proteome</keyword>
<organism evidence="1 2">
    <name type="scientific">Alicyclobacillus macrosporangiidus</name>
    <dbReference type="NCBI Taxonomy" id="392015"/>
    <lineage>
        <taxon>Bacteria</taxon>
        <taxon>Bacillati</taxon>
        <taxon>Bacillota</taxon>
        <taxon>Bacilli</taxon>
        <taxon>Bacillales</taxon>
        <taxon>Alicyclobacillaceae</taxon>
        <taxon>Alicyclobacillus</taxon>
    </lineage>
</organism>
<sequence>MNLTEGHLTSLTQEIEQWYAWLIRKITDSDYPDVRAKSCDYVNRVRRTAYQTLGETDWFIQTGSQALYQEKNGQLAGRGGAMEMACQPNFRQTLCSAIEKWYAWLISNPNPLFNSDDMVRMQAPVVYFHQTTEWLSRTTILNTDWFFDKGSHVVMNRWRKEDYDAYE</sequence>
<proteinExistence type="predicted"/>
<dbReference type="STRING" id="392015.SAMN05421543_12064"/>
<evidence type="ECO:0000313" key="2">
    <source>
        <dbReference type="Proteomes" id="UP000183508"/>
    </source>
</evidence>
<dbReference type="AlphaFoldDB" id="A0A1I7KXG7"/>
<protein>
    <submittedName>
        <fullName evidence="1">Uncharacterized protein</fullName>
    </submittedName>
</protein>
<dbReference type="Proteomes" id="UP000183508">
    <property type="component" value="Unassembled WGS sequence"/>
</dbReference>
<gene>
    <name evidence="1" type="ORF">SAMN05421543_12064</name>
</gene>
<dbReference type="RefSeq" id="WP_074955188.1">
    <property type="nucleotide sequence ID" value="NZ_FPBV01000020.1"/>
</dbReference>
<name>A0A1I7KXG7_9BACL</name>
<evidence type="ECO:0000313" key="1">
    <source>
        <dbReference type="EMBL" id="SFV02004.1"/>
    </source>
</evidence>
<dbReference type="EMBL" id="FPBV01000020">
    <property type="protein sequence ID" value="SFV02004.1"/>
    <property type="molecule type" value="Genomic_DNA"/>
</dbReference>